<keyword evidence="2" id="KW-0433">Leucine-rich repeat</keyword>
<dbReference type="Pfam" id="PF23559">
    <property type="entry name" value="WHD_DRP"/>
    <property type="match status" value="1"/>
</dbReference>
<dbReference type="AlphaFoldDB" id="A0A0Q3PDR3"/>
<feature type="domain" description="Disease resistance N-terminal" evidence="7">
    <location>
        <begin position="53"/>
        <end position="137"/>
    </location>
</feature>
<dbReference type="FunFam" id="1.10.10.10:FF:000322">
    <property type="entry name" value="Probable disease resistance protein At1g63360"/>
    <property type="match status" value="1"/>
</dbReference>
<dbReference type="CDD" id="cd14798">
    <property type="entry name" value="RX-CC_like"/>
    <property type="match status" value="1"/>
</dbReference>
<feature type="domain" description="NB-ARC" evidence="6">
    <location>
        <begin position="224"/>
        <end position="376"/>
    </location>
</feature>
<evidence type="ECO:0000259" key="6">
    <source>
        <dbReference type="Pfam" id="PF00931"/>
    </source>
</evidence>
<evidence type="ECO:0008006" key="12">
    <source>
        <dbReference type="Google" id="ProtNLM"/>
    </source>
</evidence>
<keyword evidence="5" id="KW-0611">Plant defense</keyword>
<accession>A0A0Q3PDR3</accession>
<dbReference type="Pfam" id="PF18052">
    <property type="entry name" value="Rx_N"/>
    <property type="match status" value="1"/>
</dbReference>
<evidence type="ECO:0000313" key="11">
    <source>
        <dbReference type="Proteomes" id="UP000008810"/>
    </source>
</evidence>
<dbReference type="InterPro" id="IPR038005">
    <property type="entry name" value="RX-like_CC"/>
</dbReference>
<dbReference type="Gene3D" id="1.10.8.430">
    <property type="entry name" value="Helical domain of apoptotic protease-activating factors"/>
    <property type="match status" value="1"/>
</dbReference>
<dbReference type="Proteomes" id="UP000008810">
    <property type="component" value="Chromosome 4"/>
</dbReference>
<gene>
    <name evidence="9" type="ORF">BRADI_4g10641v3</name>
</gene>
<protein>
    <recommendedName>
        <fullName evidence="12">AAA+ ATPase domain-containing protein</fullName>
    </recommendedName>
</protein>
<evidence type="ECO:0000259" key="7">
    <source>
        <dbReference type="Pfam" id="PF18052"/>
    </source>
</evidence>
<dbReference type="Gene3D" id="3.40.50.300">
    <property type="entry name" value="P-loop containing nucleotide triphosphate hydrolases"/>
    <property type="match status" value="1"/>
</dbReference>
<keyword evidence="3" id="KW-0677">Repeat</keyword>
<dbReference type="InParanoid" id="A0A0Q3PDR3"/>
<proteinExistence type="inferred from homology"/>
<name>A0A0Q3PDR3_BRADI</name>
<dbReference type="FunFam" id="3.40.50.300:FF:001091">
    <property type="entry name" value="Probable disease resistance protein At1g61300"/>
    <property type="match status" value="1"/>
</dbReference>
<dbReference type="InterPro" id="IPR027417">
    <property type="entry name" value="P-loop_NTPase"/>
</dbReference>
<evidence type="ECO:0000256" key="3">
    <source>
        <dbReference type="ARBA" id="ARBA00022737"/>
    </source>
</evidence>
<dbReference type="PANTHER" id="PTHR19338">
    <property type="entry name" value="TRANSLOCASE OF INNER MITOCHONDRIAL MEMBRANE 13 HOMOLOG"/>
    <property type="match status" value="1"/>
</dbReference>
<evidence type="ECO:0000256" key="5">
    <source>
        <dbReference type="ARBA" id="ARBA00022821"/>
    </source>
</evidence>
<organism evidence="9">
    <name type="scientific">Brachypodium distachyon</name>
    <name type="common">Purple false brome</name>
    <name type="synonym">Trachynia distachya</name>
    <dbReference type="NCBI Taxonomy" id="15368"/>
    <lineage>
        <taxon>Eukaryota</taxon>
        <taxon>Viridiplantae</taxon>
        <taxon>Streptophyta</taxon>
        <taxon>Embryophyta</taxon>
        <taxon>Tracheophyta</taxon>
        <taxon>Spermatophyta</taxon>
        <taxon>Magnoliopsida</taxon>
        <taxon>Liliopsida</taxon>
        <taxon>Poales</taxon>
        <taxon>Poaceae</taxon>
        <taxon>BOP clade</taxon>
        <taxon>Pooideae</taxon>
        <taxon>Stipodae</taxon>
        <taxon>Brachypodieae</taxon>
        <taxon>Brachypodium</taxon>
    </lineage>
</organism>
<dbReference type="GO" id="GO:0009626">
    <property type="term" value="P:plant-type hypersensitive response"/>
    <property type="evidence" value="ECO:0007669"/>
    <property type="project" value="UniProtKB-ARBA"/>
</dbReference>
<dbReference type="OrthoDB" id="599337at2759"/>
<dbReference type="Gramene" id="KQJ87377">
    <property type="protein sequence ID" value="KQJ87377"/>
    <property type="gene ID" value="BRADI_4g10641v3"/>
</dbReference>
<evidence type="ECO:0000256" key="4">
    <source>
        <dbReference type="ARBA" id="ARBA00022741"/>
    </source>
</evidence>
<dbReference type="InterPro" id="IPR002182">
    <property type="entry name" value="NB-ARC"/>
</dbReference>
<evidence type="ECO:0000256" key="1">
    <source>
        <dbReference type="ARBA" id="ARBA00008894"/>
    </source>
</evidence>
<dbReference type="InterPro" id="IPR058922">
    <property type="entry name" value="WHD_DRP"/>
</dbReference>
<dbReference type="EnsemblPlants" id="KQJ87377">
    <property type="protein sequence ID" value="KQJ87377"/>
    <property type="gene ID" value="BRADI_4g10641v3"/>
</dbReference>
<feature type="domain" description="Disease resistance protein winged helix" evidence="8">
    <location>
        <begin position="477"/>
        <end position="545"/>
    </location>
</feature>
<evidence type="ECO:0000313" key="9">
    <source>
        <dbReference type="EMBL" id="KQJ87377.1"/>
    </source>
</evidence>
<dbReference type="Gene3D" id="1.10.10.10">
    <property type="entry name" value="Winged helix-like DNA-binding domain superfamily/Winged helix DNA-binding domain"/>
    <property type="match status" value="1"/>
</dbReference>
<sequence length="629" mass="71377">MPAMLQVRFLRYPMDNWTLINGQPLLRTDLSAKQESKPVRVRARRAMDITTGAMASLLPKLYELLKEQYKLHKGVKKEVQSLSKELSSMHAALRKVGRVPREQLDEQVKIWADDVRELSYNMEDVVDTFLVRVEGSEPAADLDGFRSLIKKMSNLFKNGKARHQIADMIKDIKDQVHDAAARRDRYRVDSVVANPDATAGTLDPRLSAMYNKLSDLVGIGEPRDEIIKRLTVKNDGVETVSIAGFGGLGKTALAKAVYDSLKAEFHCTTFVSVSQNPEITRIFKKMLHMLDEDKYANINEASWDETQLIDELRKFLQNKRYLIVIDDLWKIQSWKTIKYALVENSCGSRIITTTRDFDIADQVGGSYKLKPLSLESSKVLFYGRIFGSEEKCPEQLAEVSLKILKKCGGVPLAVITMASLLTVASKTPNPREWDQVCDSIGSGLGNNPDVKDMRTILSLSYYNLPSHLRTCLLYLAIYPEDYEVPRDCLIWKWIAEGFIPENIKDGRSLFEVGVSYYNELISRCMIQPIEYPEGCRLHDMMLELICSLSSEENFVSILDHIEDITSPQRNSRRTSLQNKRENHQTTTPFCMSVTQVRSVTVFRPAIDLLPPLLSYGVLRVLDLSGCDLE</sequence>
<dbReference type="SUPFAM" id="SSF52540">
    <property type="entry name" value="P-loop containing nucleoside triphosphate hydrolases"/>
    <property type="match status" value="1"/>
</dbReference>
<keyword evidence="11" id="KW-1185">Reference proteome</keyword>
<dbReference type="GO" id="GO:0042742">
    <property type="term" value="P:defense response to bacterium"/>
    <property type="evidence" value="ECO:0007669"/>
    <property type="project" value="UniProtKB-ARBA"/>
</dbReference>
<dbReference type="EMBL" id="CM000883">
    <property type="protein sequence ID" value="KQJ87377.1"/>
    <property type="molecule type" value="Genomic_DNA"/>
</dbReference>
<dbReference type="InterPro" id="IPR041118">
    <property type="entry name" value="Rx_N"/>
</dbReference>
<keyword evidence="4" id="KW-0547">Nucleotide-binding</keyword>
<dbReference type="Gene3D" id="1.20.5.4130">
    <property type="match status" value="1"/>
</dbReference>
<comment type="similarity">
    <text evidence="1">Belongs to the disease resistance NB-LRR family.</text>
</comment>
<dbReference type="GO" id="GO:0043531">
    <property type="term" value="F:ADP binding"/>
    <property type="evidence" value="ECO:0007669"/>
    <property type="project" value="InterPro"/>
</dbReference>
<dbReference type="InterPro" id="IPR042197">
    <property type="entry name" value="Apaf_helical"/>
</dbReference>
<dbReference type="GO" id="GO:0098542">
    <property type="term" value="P:defense response to other organism"/>
    <property type="evidence" value="ECO:0000318"/>
    <property type="project" value="GO_Central"/>
</dbReference>
<evidence type="ECO:0000256" key="2">
    <source>
        <dbReference type="ARBA" id="ARBA00022614"/>
    </source>
</evidence>
<dbReference type="PANTHER" id="PTHR19338:SF16">
    <property type="entry name" value="AAA+ ATPASE DOMAIN-CONTAINING PROTEIN"/>
    <property type="match status" value="1"/>
</dbReference>
<evidence type="ECO:0000259" key="8">
    <source>
        <dbReference type="Pfam" id="PF23559"/>
    </source>
</evidence>
<evidence type="ECO:0000313" key="10">
    <source>
        <dbReference type="EnsemblPlants" id="KQJ87377"/>
    </source>
</evidence>
<dbReference type="InterPro" id="IPR036388">
    <property type="entry name" value="WH-like_DNA-bd_sf"/>
</dbReference>
<reference evidence="9 10" key="1">
    <citation type="journal article" date="2010" name="Nature">
        <title>Genome sequencing and analysis of the model grass Brachypodium distachyon.</title>
        <authorList>
            <consortium name="International Brachypodium Initiative"/>
        </authorList>
    </citation>
    <scope>NUCLEOTIDE SEQUENCE [LARGE SCALE GENOMIC DNA]</scope>
    <source>
        <strain evidence="9 10">Bd21</strain>
    </source>
</reference>
<dbReference type="Pfam" id="PF00931">
    <property type="entry name" value="NB-ARC"/>
    <property type="match status" value="1"/>
</dbReference>
<reference evidence="10" key="3">
    <citation type="submission" date="2018-08" db="UniProtKB">
        <authorList>
            <consortium name="EnsemblPlants"/>
        </authorList>
    </citation>
    <scope>IDENTIFICATION</scope>
    <source>
        <strain evidence="10">cv. Bd21</strain>
    </source>
</reference>
<dbReference type="PRINTS" id="PR00364">
    <property type="entry name" value="DISEASERSIST"/>
</dbReference>
<reference evidence="9" key="2">
    <citation type="submission" date="2017-06" db="EMBL/GenBank/DDBJ databases">
        <title>WGS assembly of Brachypodium distachyon.</title>
        <authorList>
            <consortium name="The International Brachypodium Initiative"/>
            <person name="Lucas S."/>
            <person name="Harmon-Smith M."/>
            <person name="Lail K."/>
            <person name="Tice H."/>
            <person name="Grimwood J."/>
            <person name="Bruce D."/>
            <person name="Barry K."/>
            <person name="Shu S."/>
            <person name="Lindquist E."/>
            <person name="Wang M."/>
            <person name="Pitluck S."/>
            <person name="Vogel J.P."/>
            <person name="Garvin D.F."/>
            <person name="Mockler T.C."/>
            <person name="Schmutz J."/>
            <person name="Rokhsar D."/>
            <person name="Bevan M.W."/>
        </authorList>
    </citation>
    <scope>NUCLEOTIDE SEQUENCE</scope>
    <source>
        <strain evidence="9">Bd21</strain>
    </source>
</reference>
<dbReference type="GO" id="GO:0002758">
    <property type="term" value="P:innate immune response-activating signaling pathway"/>
    <property type="evidence" value="ECO:0007669"/>
    <property type="project" value="UniProtKB-ARBA"/>
</dbReference>